<keyword evidence="11 15" id="KW-0275">Fatty acid biosynthesis</keyword>
<evidence type="ECO:0000256" key="3">
    <source>
        <dbReference type="ARBA" id="ARBA00007811"/>
    </source>
</evidence>
<evidence type="ECO:0000256" key="9">
    <source>
        <dbReference type="ARBA" id="ARBA00023098"/>
    </source>
</evidence>
<feature type="transmembrane region" description="Helical" evidence="15">
    <location>
        <begin position="213"/>
        <end position="234"/>
    </location>
</feature>
<evidence type="ECO:0000256" key="5">
    <source>
        <dbReference type="ARBA" id="ARBA00022516"/>
    </source>
</evidence>
<feature type="transmembrane region" description="Helical" evidence="15">
    <location>
        <begin position="43"/>
        <end position="63"/>
    </location>
</feature>
<evidence type="ECO:0000256" key="12">
    <source>
        <dbReference type="ARBA" id="ARBA00023239"/>
    </source>
</evidence>
<gene>
    <name evidence="16" type="primary">Hacd4_0</name>
    <name evidence="16" type="ORF">N1851_022036</name>
</gene>
<evidence type="ECO:0000256" key="13">
    <source>
        <dbReference type="ARBA" id="ARBA00023688"/>
    </source>
</evidence>
<reference evidence="16" key="1">
    <citation type="journal article" date="2023" name="Front. Mar. Sci.">
        <title>A new Merluccius polli reference genome to investigate the effects of global change in West African waters.</title>
        <authorList>
            <person name="Mateo J.L."/>
            <person name="Blanco-Fernandez C."/>
            <person name="Garcia-Vazquez E."/>
            <person name="Machado-Schiaffino G."/>
        </authorList>
    </citation>
    <scope>NUCLEOTIDE SEQUENCE</scope>
    <source>
        <strain evidence="16">C29</strain>
        <tissue evidence="16">Fin</tissue>
    </source>
</reference>
<comment type="pathway">
    <text evidence="2 15">Lipid metabolism; fatty acid biosynthesis.</text>
</comment>
<dbReference type="EC" id="4.2.1.134" evidence="4 15"/>
<evidence type="ECO:0000256" key="6">
    <source>
        <dbReference type="ARBA" id="ARBA00022692"/>
    </source>
</evidence>
<evidence type="ECO:0000256" key="1">
    <source>
        <dbReference type="ARBA" id="ARBA00004141"/>
    </source>
</evidence>
<protein>
    <recommendedName>
        <fullName evidence="4 15">Very-long-chain (3R)-3-hydroxyacyl-CoA dehydratase</fullName>
        <ecNumber evidence="4 15">4.2.1.134</ecNumber>
    </recommendedName>
</protein>
<dbReference type="PANTHER" id="PTHR11035:SF16">
    <property type="entry name" value="VERY-LONG-CHAIN (3R)-3-HYDROXYACYL-COA DEHYDRATASE 4"/>
    <property type="match status" value="1"/>
</dbReference>
<evidence type="ECO:0000256" key="11">
    <source>
        <dbReference type="ARBA" id="ARBA00023160"/>
    </source>
</evidence>
<evidence type="ECO:0000256" key="4">
    <source>
        <dbReference type="ARBA" id="ARBA00013122"/>
    </source>
</evidence>
<keyword evidence="8 15" id="KW-1133">Transmembrane helix</keyword>
<evidence type="ECO:0000256" key="7">
    <source>
        <dbReference type="ARBA" id="ARBA00022832"/>
    </source>
</evidence>
<comment type="caution">
    <text evidence="16">The sequence shown here is derived from an EMBL/GenBank/DDBJ whole genome shotgun (WGS) entry which is preliminary data.</text>
</comment>
<accession>A0AA47MIJ5</accession>
<evidence type="ECO:0000256" key="10">
    <source>
        <dbReference type="ARBA" id="ARBA00023136"/>
    </source>
</evidence>
<proteinExistence type="inferred from homology"/>
<comment type="catalytic activity">
    <reaction evidence="14">
        <text>a very-long-chain (3R)-3-hydroxyacyl-CoA = a very-long-chain (2E)-enoyl-CoA + H2O</text>
        <dbReference type="Rhea" id="RHEA:45812"/>
        <dbReference type="ChEBI" id="CHEBI:15377"/>
        <dbReference type="ChEBI" id="CHEBI:83728"/>
        <dbReference type="ChEBI" id="CHEBI:85440"/>
        <dbReference type="EC" id="4.2.1.134"/>
    </reaction>
    <physiologicalReaction direction="left-to-right" evidence="14">
        <dbReference type="Rhea" id="RHEA:45813"/>
    </physiologicalReaction>
</comment>
<organism evidence="16 17">
    <name type="scientific">Merluccius polli</name>
    <name type="common">Benguela hake</name>
    <name type="synonym">Merluccius cadenati</name>
    <dbReference type="NCBI Taxonomy" id="89951"/>
    <lineage>
        <taxon>Eukaryota</taxon>
        <taxon>Metazoa</taxon>
        <taxon>Chordata</taxon>
        <taxon>Craniata</taxon>
        <taxon>Vertebrata</taxon>
        <taxon>Euteleostomi</taxon>
        <taxon>Actinopterygii</taxon>
        <taxon>Neopterygii</taxon>
        <taxon>Teleostei</taxon>
        <taxon>Neoteleostei</taxon>
        <taxon>Acanthomorphata</taxon>
        <taxon>Zeiogadaria</taxon>
        <taxon>Gadariae</taxon>
        <taxon>Gadiformes</taxon>
        <taxon>Gadoidei</taxon>
        <taxon>Merlucciidae</taxon>
        <taxon>Merluccius</taxon>
    </lineage>
</organism>
<keyword evidence="5 15" id="KW-0444">Lipid biosynthesis</keyword>
<dbReference type="Pfam" id="PF04387">
    <property type="entry name" value="PTPLA"/>
    <property type="match status" value="1"/>
</dbReference>
<dbReference type="AlphaFoldDB" id="A0AA47MIJ5"/>
<evidence type="ECO:0000313" key="17">
    <source>
        <dbReference type="Proteomes" id="UP001174136"/>
    </source>
</evidence>
<comment type="subcellular location">
    <subcellularLocation>
        <location evidence="15">Endoplasmic reticulum membrane</location>
        <topology evidence="15">Multi-pass membrane protein</topology>
    </subcellularLocation>
    <subcellularLocation>
        <location evidence="1">Membrane</location>
        <topology evidence="1">Multi-pass membrane protein</topology>
    </subcellularLocation>
</comment>
<dbReference type="GO" id="GO:0030148">
    <property type="term" value="P:sphingolipid biosynthetic process"/>
    <property type="evidence" value="ECO:0007669"/>
    <property type="project" value="TreeGrafter"/>
</dbReference>
<keyword evidence="10 15" id="KW-0472">Membrane</keyword>
<evidence type="ECO:0000313" key="16">
    <source>
        <dbReference type="EMBL" id="KAK0140954.1"/>
    </source>
</evidence>
<dbReference type="PANTHER" id="PTHR11035">
    <property type="entry name" value="VERY-LONG-CHAIN (3R)-3-HYDROXYACYL-COA DEHYDRATASE"/>
    <property type="match status" value="1"/>
</dbReference>
<dbReference type="GO" id="GO:0042761">
    <property type="term" value="P:very long-chain fatty acid biosynthetic process"/>
    <property type="evidence" value="ECO:0007669"/>
    <property type="project" value="TreeGrafter"/>
</dbReference>
<comment type="caution">
    <text evidence="15">Lacks conserved residue(s) required for the propagation of feature annotation.</text>
</comment>
<keyword evidence="17" id="KW-1185">Reference proteome</keyword>
<dbReference type="InterPro" id="IPR007482">
    <property type="entry name" value="Tyr_Pase-like_PTPLA"/>
</dbReference>
<dbReference type="GO" id="GO:0102158">
    <property type="term" value="F:very-long-chain (3R)-3-hydroxyacyl-CoA dehydratase activity"/>
    <property type="evidence" value="ECO:0007669"/>
    <property type="project" value="UniProtKB-EC"/>
</dbReference>
<keyword evidence="6 15" id="KW-0812">Transmembrane</keyword>
<evidence type="ECO:0000256" key="15">
    <source>
        <dbReference type="RuleBase" id="RU363109"/>
    </source>
</evidence>
<name>A0AA47MIJ5_MERPO</name>
<sequence>MFYPADFVSAAPLFSGAAAAPLRLRRTAFNMWFSARFLYVFSYYMFQFCGHTWILANMTARFLMFGRDALADTFYSIGVVMSLCQLLTVLELFHIADGLDRSWLLPRLVQVVERNLLLLTVVLMEEVQSQPVICVQFLLWNVLDLLRYPQELLCALGFPSLSMLWNRYTLSIPIYILAAATEGIVVYQAVHHLEKASRGQLQLPISSPNRVPIILKTYLLILAVGAAVTVWQLLRERQHQLEKWNKKLKK</sequence>
<evidence type="ECO:0000256" key="8">
    <source>
        <dbReference type="ARBA" id="ARBA00022989"/>
    </source>
</evidence>
<keyword evidence="15" id="KW-0256">Endoplasmic reticulum</keyword>
<dbReference type="EMBL" id="JAOPHQ010003993">
    <property type="protein sequence ID" value="KAK0140954.1"/>
    <property type="molecule type" value="Genomic_DNA"/>
</dbReference>
<comment type="similarity">
    <text evidence="3 15">Belongs to the very long-chain fatty acids dehydratase HACD family.</text>
</comment>
<dbReference type="GO" id="GO:0030497">
    <property type="term" value="P:fatty acid elongation"/>
    <property type="evidence" value="ECO:0007669"/>
    <property type="project" value="TreeGrafter"/>
</dbReference>
<evidence type="ECO:0000256" key="2">
    <source>
        <dbReference type="ARBA" id="ARBA00005194"/>
    </source>
</evidence>
<feature type="transmembrane region" description="Helical" evidence="15">
    <location>
        <begin position="174"/>
        <end position="193"/>
    </location>
</feature>
<keyword evidence="7 15" id="KW-0276">Fatty acid metabolism</keyword>
<keyword evidence="9 15" id="KW-0443">Lipid metabolism</keyword>
<dbReference type="GO" id="GO:0005789">
    <property type="term" value="C:endoplasmic reticulum membrane"/>
    <property type="evidence" value="ECO:0007669"/>
    <property type="project" value="UniProtKB-SubCell"/>
</dbReference>
<comment type="function">
    <text evidence="15">Catalyzes the third of the four reactions of the long-chain fatty acids elongation cycle. This endoplasmic reticulum-bound enzymatic process, allows the addition of two carbons to the chain of long- and very long-chain fatty acids/VLCFAs per cycle. This enzyme catalyzes the dehydration of the 3-hydroxyacyl-CoA intermediate into trans-2,3-enoyl-CoA, within each cycle of fatty acid elongation. Thereby, it participates to the production of VLCFAs of different chain lengths that are involved in multiple biological processes as precursors of membrane lipids and lipid mediators.</text>
</comment>
<comment type="catalytic activity">
    <reaction evidence="13">
        <text>(3R)-hydroxyhexadecanoyl-CoA = (2E)-hexadecenoyl-CoA + H2O</text>
        <dbReference type="Rhea" id="RHEA:39159"/>
        <dbReference type="ChEBI" id="CHEBI:15377"/>
        <dbReference type="ChEBI" id="CHEBI:61526"/>
        <dbReference type="ChEBI" id="CHEBI:74278"/>
    </reaction>
    <physiologicalReaction direction="left-to-right" evidence="13">
        <dbReference type="Rhea" id="RHEA:39160"/>
    </physiologicalReaction>
</comment>
<feature type="transmembrane region" description="Helical" evidence="15">
    <location>
        <begin position="75"/>
        <end position="96"/>
    </location>
</feature>
<evidence type="ECO:0000256" key="14">
    <source>
        <dbReference type="ARBA" id="ARBA00023727"/>
    </source>
</evidence>
<keyword evidence="12 15" id="KW-0456">Lyase</keyword>
<dbReference type="Proteomes" id="UP001174136">
    <property type="component" value="Unassembled WGS sequence"/>
</dbReference>